<dbReference type="EMBL" id="BKCJ010002788">
    <property type="protein sequence ID" value="GEU50929.1"/>
    <property type="molecule type" value="Genomic_DNA"/>
</dbReference>
<evidence type="ECO:0000313" key="1">
    <source>
        <dbReference type="EMBL" id="GEU50929.1"/>
    </source>
</evidence>
<sequence length="231" mass="27391">MINRKIVYLTEQKIQEYWDKEDEIKKAEEEARLNVISKTEVIKVVREEAKKLDIHPKEAITTKDEELFKKAHNVEHEVLKRQHTENVRKSLELRKHKYDSYMWTVKGRLKPKPITHIKIHPKTKPMVITVYRGTDGRNFDVHKPFLFGAFEPEYEIFFAGEFGDQAFQIWSDIDKVRMEALVSYLVAASMVKSLENARFNMKLRKFIAEHPEQEKLKSKKVKLEALGYKMD</sequence>
<proteinExistence type="predicted"/>
<accession>A0A6L2KPP4</accession>
<comment type="caution">
    <text evidence="1">The sequence shown here is derived from an EMBL/GenBank/DDBJ whole genome shotgun (WGS) entry which is preliminary data.</text>
</comment>
<name>A0A6L2KPP4_TANCI</name>
<protein>
    <submittedName>
        <fullName evidence="1">Uncharacterized protein</fullName>
    </submittedName>
</protein>
<organism evidence="1">
    <name type="scientific">Tanacetum cinerariifolium</name>
    <name type="common">Dalmatian daisy</name>
    <name type="synonym">Chrysanthemum cinerariifolium</name>
    <dbReference type="NCBI Taxonomy" id="118510"/>
    <lineage>
        <taxon>Eukaryota</taxon>
        <taxon>Viridiplantae</taxon>
        <taxon>Streptophyta</taxon>
        <taxon>Embryophyta</taxon>
        <taxon>Tracheophyta</taxon>
        <taxon>Spermatophyta</taxon>
        <taxon>Magnoliopsida</taxon>
        <taxon>eudicotyledons</taxon>
        <taxon>Gunneridae</taxon>
        <taxon>Pentapetalae</taxon>
        <taxon>asterids</taxon>
        <taxon>campanulids</taxon>
        <taxon>Asterales</taxon>
        <taxon>Asteraceae</taxon>
        <taxon>Asteroideae</taxon>
        <taxon>Anthemideae</taxon>
        <taxon>Anthemidinae</taxon>
        <taxon>Tanacetum</taxon>
    </lineage>
</organism>
<reference evidence="1" key="1">
    <citation type="journal article" date="2019" name="Sci. Rep.">
        <title>Draft genome of Tanacetum cinerariifolium, the natural source of mosquito coil.</title>
        <authorList>
            <person name="Yamashiro T."/>
            <person name="Shiraishi A."/>
            <person name="Satake H."/>
            <person name="Nakayama K."/>
        </authorList>
    </citation>
    <scope>NUCLEOTIDE SEQUENCE</scope>
</reference>
<gene>
    <name evidence="1" type="ORF">Tci_022907</name>
</gene>
<dbReference type="AlphaFoldDB" id="A0A6L2KPP4"/>